<gene>
    <name evidence="2" type="ORF">AMAG_16077</name>
</gene>
<dbReference type="PROSITE" id="PS50231">
    <property type="entry name" value="RICIN_B_LECTIN"/>
    <property type="match status" value="1"/>
</dbReference>
<feature type="domain" description="Ricin B lectin" evidence="1">
    <location>
        <begin position="92"/>
        <end position="161"/>
    </location>
</feature>
<protein>
    <recommendedName>
        <fullName evidence="1">Ricin B lectin domain-containing protein</fullName>
    </recommendedName>
</protein>
<accession>A0A0L0TAC6</accession>
<organism evidence="2 3">
    <name type="scientific">Allomyces macrogynus (strain ATCC 38327)</name>
    <name type="common">Allomyces javanicus var. macrogynus</name>
    <dbReference type="NCBI Taxonomy" id="578462"/>
    <lineage>
        <taxon>Eukaryota</taxon>
        <taxon>Fungi</taxon>
        <taxon>Fungi incertae sedis</taxon>
        <taxon>Blastocladiomycota</taxon>
        <taxon>Blastocladiomycetes</taxon>
        <taxon>Blastocladiales</taxon>
        <taxon>Blastocladiaceae</taxon>
        <taxon>Allomyces</taxon>
    </lineage>
</organism>
<evidence type="ECO:0000313" key="3">
    <source>
        <dbReference type="Proteomes" id="UP000054350"/>
    </source>
</evidence>
<dbReference type="OrthoDB" id="6770063at2759"/>
<keyword evidence="3" id="KW-1185">Reference proteome</keyword>
<dbReference type="EMBL" id="GG745374">
    <property type="protein sequence ID" value="KNE71773.1"/>
    <property type="molecule type" value="Genomic_DNA"/>
</dbReference>
<proteinExistence type="predicted"/>
<evidence type="ECO:0000259" key="1">
    <source>
        <dbReference type="Pfam" id="PF00652"/>
    </source>
</evidence>
<dbReference type="InterPro" id="IPR000772">
    <property type="entry name" value="Ricin_B_lectin"/>
</dbReference>
<dbReference type="AlphaFoldDB" id="A0A0L0TAC6"/>
<evidence type="ECO:0000313" key="2">
    <source>
        <dbReference type="EMBL" id="KNE71773.1"/>
    </source>
</evidence>
<dbReference type="Proteomes" id="UP000054350">
    <property type="component" value="Unassembled WGS sequence"/>
</dbReference>
<sequence length="293" mass="32244">MIPTIFFRVVIPNLWIKTPSANGRVNVGRCLDFAPETANGNYAKAALWTCHAPSDAFADHQHFDVWYYEQPRTDEHGTWYDMTISREHNGVRYCLDLPQGMVYEGARVQFWKCTGGEPQSWSYNFATAQIRYGTHSDMCVAVLQSAVSNKNGQEVSLSGCFYYGPSRPTAQFEILARGVAVSNGLPELDSRCASRGQRCHFDCPDLWTVGEQAEAWIDGTRLACGRTSSNALYCITAAPSVGPINSGAWCGCYCPQGDPGHHGFSPLRLPVPQLRVTPDLPASVRPVEGNTAV</sequence>
<dbReference type="InterPro" id="IPR035992">
    <property type="entry name" value="Ricin_B-like_lectins"/>
</dbReference>
<dbReference type="Pfam" id="PF00652">
    <property type="entry name" value="Ricin_B_lectin"/>
    <property type="match status" value="1"/>
</dbReference>
<dbReference type="Gene3D" id="2.80.10.50">
    <property type="match status" value="1"/>
</dbReference>
<reference evidence="3" key="2">
    <citation type="submission" date="2009-11" db="EMBL/GenBank/DDBJ databases">
        <title>The Genome Sequence of Allomyces macrogynus strain ATCC 38327.</title>
        <authorList>
            <consortium name="The Broad Institute Genome Sequencing Platform"/>
            <person name="Russ C."/>
            <person name="Cuomo C."/>
            <person name="Shea T."/>
            <person name="Young S.K."/>
            <person name="Zeng Q."/>
            <person name="Koehrsen M."/>
            <person name="Haas B."/>
            <person name="Borodovsky M."/>
            <person name="Guigo R."/>
            <person name="Alvarado L."/>
            <person name="Berlin A."/>
            <person name="Borenstein D."/>
            <person name="Chen Z."/>
            <person name="Engels R."/>
            <person name="Freedman E."/>
            <person name="Gellesch M."/>
            <person name="Goldberg J."/>
            <person name="Griggs A."/>
            <person name="Gujja S."/>
            <person name="Heiman D."/>
            <person name="Hepburn T."/>
            <person name="Howarth C."/>
            <person name="Jen D."/>
            <person name="Larson L."/>
            <person name="Lewis B."/>
            <person name="Mehta T."/>
            <person name="Park D."/>
            <person name="Pearson M."/>
            <person name="Roberts A."/>
            <person name="Saif S."/>
            <person name="Shenoy N."/>
            <person name="Sisk P."/>
            <person name="Stolte C."/>
            <person name="Sykes S."/>
            <person name="Walk T."/>
            <person name="White J."/>
            <person name="Yandava C."/>
            <person name="Burger G."/>
            <person name="Gray M.W."/>
            <person name="Holland P.W.H."/>
            <person name="King N."/>
            <person name="Lang F.B.F."/>
            <person name="Roger A.J."/>
            <person name="Ruiz-Trillo I."/>
            <person name="Lander E."/>
            <person name="Nusbaum C."/>
        </authorList>
    </citation>
    <scope>NUCLEOTIDE SEQUENCE [LARGE SCALE GENOMIC DNA]</scope>
    <source>
        <strain evidence="3">ATCC 38327</strain>
    </source>
</reference>
<dbReference type="VEuPathDB" id="FungiDB:AMAG_16077"/>
<name>A0A0L0TAC6_ALLM3</name>
<reference evidence="2 3" key="1">
    <citation type="submission" date="2009-11" db="EMBL/GenBank/DDBJ databases">
        <title>Annotation of Allomyces macrogynus ATCC 38327.</title>
        <authorList>
            <consortium name="The Broad Institute Genome Sequencing Platform"/>
            <person name="Russ C."/>
            <person name="Cuomo C."/>
            <person name="Burger G."/>
            <person name="Gray M.W."/>
            <person name="Holland P.W.H."/>
            <person name="King N."/>
            <person name="Lang F.B.F."/>
            <person name="Roger A.J."/>
            <person name="Ruiz-Trillo I."/>
            <person name="Young S.K."/>
            <person name="Zeng Q."/>
            <person name="Gargeya S."/>
            <person name="Fitzgerald M."/>
            <person name="Haas B."/>
            <person name="Abouelleil A."/>
            <person name="Alvarado L."/>
            <person name="Arachchi H.M."/>
            <person name="Berlin A."/>
            <person name="Chapman S.B."/>
            <person name="Gearin G."/>
            <person name="Goldberg J."/>
            <person name="Griggs A."/>
            <person name="Gujja S."/>
            <person name="Hansen M."/>
            <person name="Heiman D."/>
            <person name="Howarth C."/>
            <person name="Larimer J."/>
            <person name="Lui A."/>
            <person name="MacDonald P.J.P."/>
            <person name="McCowen C."/>
            <person name="Montmayeur A."/>
            <person name="Murphy C."/>
            <person name="Neiman D."/>
            <person name="Pearson M."/>
            <person name="Priest M."/>
            <person name="Roberts A."/>
            <person name="Saif S."/>
            <person name="Shea T."/>
            <person name="Sisk P."/>
            <person name="Stolte C."/>
            <person name="Sykes S."/>
            <person name="Wortman J."/>
            <person name="Nusbaum C."/>
            <person name="Birren B."/>
        </authorList>
    </citation>
    <scope>NUCLEOTIDE SEQUENCE [LARGE SCALE GENOMIC DNA]</scope>
    <source>
        <strain evidence="2 3">ATCC 38327</strain>
    </source>
</reference>
<dbReference type="SUPFAM" id="SSF50370">
    <property type="entry name" value="Ricin B-like lectins"/>
    <property type="match status" value="1"/>
</dbReference>
<dbReference type="CDD" id="cd00161">
    <property type="entry name" value="beta-trefoil_Ricin-like"/>
    <property type="match status" value="1"/>
</dbReference>